<dbReference type="InterPro" id="IPR001610">
    <property type="entry name" value="PAC"/>
</dbReference>
<dbReference type="InterPro" id="IPR013088">
    <property type="entry name" value="Znf_NHR/GATA"/>
</dbReference>
<keyword evidence="4" id="KW-0288">FMN</keyword>
<evidence type="ECO:0000256" key="12">
    <source>
        <dbReference type="ARBA" id="ARBA00023159"/>
    </source>
</evidence>
<dbReference type="Gene3D" id="3.30.50.10">
    <property type="entry name" value="Erythroid Transcription Factor GATA-1, subunit A"/>
    <property type="match status" value="1"/>
</dbReference>
<reference evidence="19" key="1">
    <citation type="journal article" date="2021" name="IMA Fungus">
        <title>Genomic characterization of three marine fungi, including Emericellopsis atlantica sp. nov. with signatures of a generalist lifestyle and marine biomass degradation.</title>
        <authorList>
            <person name="Hagestad O.C."/>
            <person name="Hou L."/>
            <person name="Andersen J.H."/>
            <person name="Hansen E.H."/>
            <person name="Altermark B."/>
            <person name="Li C."/>
            <person name="Kuhnert E."/>
            <person name="Cox R.J."/>
            <person name="Crous P.W."/>
            <person name="Spatafora J.W."/>
            <person name="Lail K."/>
            <person name="Amirebrahimi M."/>
            <person name="Lipzen A."/>
            <person name="Pangilinan J."/>
            <person name="Andreopoulos W."/>
            <person name="Hayes R.D."/>
            <person name="Ng V."/>
            <person name="Grigoriev I.V."/>
            <person name="Jackson S.A."/>
            <person name="Sutton T.D.S."/>
            <person name="Dobson A.D.W."/>
            <person name="Rama T."/>
        </authorList>
    </citation>
    <scope>NUCLEOTIDE SEQUENCE</scope>
    <source>
        <strain evidence="19">TRa3180A</strain>
    </source>
</reference>
<gene>
    <name evidence="19" type="ORF">BJ878DRAFT_504074</name>
</gene>
<dbReference type="Proteomes" id="UP000887226">
    <property type="component" value="Unassembled WGS sequence"/>
</dbReference>
<feature type="domain" description="PAS" evidence="17">
    <location>
        <begin position="540"/>
        <end position="603"/>
    </location>
</feature>
<evidence type="ECO:0000256" key="5">
    <source>
        <dbReference type="ARBA" id="ARBA00022723"/>
    </source>
</evidence>
<organism evidence="19 20">
    <name type="scientific">Calycina marina</name>
    <dbReference type="NCBI Taxonomy" id="1763456"/>
    <lineage>
        <taxon>Eukaryota</taxon>
        <taxon>Fungi</taxon>
        <taxon>Dikarya</taxon>
        <taxon>Ascomycota</taxon>
        <taxon>Pezizomycotina</taxon>
        <taxon>Leotiomycetes</taxon>
        <taxon>Helotiales</taxon>
        <taxon>Pezizellaceae</taxon>
        <taxon>Calycina</taxon>
    </lineage>
</organism>
<accession>A0A9P7Z3Z7</accession>
<keyword evidence="14" id="KW-0675">Receptor</keyword>
<dbReference type="FunFam" id="3.30.450.20:FF:000064">
    <property type="entry name" value="Vivid PAS protein VVD"/>
    <property type="match status" value="1"/>
</dbReference>
<evidence type="ECO:0000259" key="18">
    <source>
        <dbReference type="PROSITE" id="PS50114"/>
    </source>
</evidence>
<evidence type="ECO:0000259" key="17">
    <source>
        <dbReference type="PROSITE" id="PS50112"/>
    </source>
</evidence>
<keyword evidence="3" id="KW-0285">Flavoprotein</keyword>
<feature type="compositionally biased region" description="Low complexity" evidence="16">
    <location>
        <begin position="965"/>
        <end position="983"/>
    </location>
</feature>
<evidence type="ECO:0000256" key="1">
    <source>
        <dbReference type="ARBA" id="ARBA00022543"/>
    </source>
</evidence>
<evidence type="ECO:0000256" key="10">
    <source>
        <dbReference type="ARBA" id="ARBA00023015"/>
    </source>
</evidence>
<feature type="domain" description="PAS" evidence="17">
    <location>
        <begin position="363"/>
        <end position="388"/>
    </location>
</feature>
<feature type="region of interest" description="Disordered" evidence="16">
    <location>
        <begin position="889"/>
        <end position="909"/>
    </location>
</feature>
<evidence type="ECO:0000256" key="15">
    <source>
        <dbReference type="PROSITE-ProRule" id="PRU00094"/>
    </source>
</evidence>
<keyword evidence="2" id="KW-0716">Sensory transduction</keyword>
<dbReference type="InterPro" id="IPR000679">
    <property type="entry name" value="Znf_GATA"/>
</dbReference>
<keyword evidence="12" id="KW-0010">Activator</keyword>
<dbReference type="NCBIfam" id="TIGR00229">
    <property type="entry name" value="sensory_box"/>
    <property type="match status" value="1"/>
</dbReference>
<evidence type="ECO:0000256" key="3">
    <source>
        <dbReference type="ARBA" id="ARBA00022630"/>
    </source>
</evidence>
<keyword evidence="20" id="KW-1185">Reference proteome</keyword>
<dbReference type="EMBL" id="MU253877">
    <property type="protein sequence ID" value="KAG9244886.1"/>
    <property type="molecule type" value="Genomic_DNA"/>
</dbReference>
<dbReference type="CDD" id="cd00202">
    <property type="entry name" value="ZnF_GATA"/>
    <property type="match status" value="1"/>
</dbReference>
<comment type="caution">
    <text evidence="19">The sequence shown here is derived from an EMBL/GenBank/DDBJ whole genome shotgun (WGS) entry which is preliminary data.</text>
</comment>
<dbReference type="Pfam" id="PF00320">
    <property type="entry name" value="GATA"/>
    <property type="match status" value="1"/>
</dbReference>
<evidence type="ECO:0000313" key="20">
    <source>
        <dbReference type="Proteomes" id="UP000887226"/>
    </source>
</evidence>
<evidence type="ECO:0000256" key="2">
    <source>
        <dbReference type="ARBA" id="ARBA00022606"/>
    </source>
</evidence>
<dbReference type="InterPro" id="IPR000014">
    <property type="entry name" value="PAS"/>
</dbReference>
<evidence type="ECO:0000313" key="19">
    <source>
        <dbReference type="EMBL" id="KAG9244886.1"/>
    </source>
</evidence>
<keyword evidence="1" id="KW-0600">Photoreceptor protein</keyword>
<dbReference type="GO" id="GO:0005634">
    <property type="term" value="C:nucleus"/>
    <property type="evidence" value="ECO:0007669"/>
    <property type="project" value="TreeGrafter"/>
</dbReference>
<dbReference type="SMART" id="SM00086">
    <property type="entry name" value="PAC"/>
    <property type="match status" value="2"/>
</dbReference>
<dbReference type="AlphaFoldDB" id="A0A9P7Z3Z7"/>
<evidence type="ECO:0000256" key="7">
    <source>
        <dbReference type="ARBA" id="ARBA00022771"/>
    </source>
</evidence>
<name>A0A9P7Z3Z7_9HELO</name>
<sequence length="1042" mass="114589">MNPYFGSQYSQEDLQNRNLQRRQNERQRQMSIAMAQQQQAQQQQQQQQNGGNNMNMTDLLGGESLNDIIIQNNKEIQRRQSFPSPFSEQQGMEQSVSMLYFGAANHELNNFQFAPTTGAVISPAGQQSLGSMDMGSYGDMGQGITMPASQMGFNPSLQAPEALRIDTSGYQVMSPEMNHGLISYSPLGMEEISASSSNINLFSPNDFAQNLNPGMEDLNNQYMISGMPSQQNELDAHDDGGTDSAIPDLGAMDEMLVNSPLAMNLNHNSMNYESPSLNSVSQPSHVTRESSYNIAASNTTATSPVQDVESKPEPSPFSNIYSQSGFDMLGALVKVASRKNPEINIGKVDLSCAFVVCNVTLHDSPIVYVSEIFERLTGYTKHEVLGRNCRFLQSPDGKVQSGVRREFVDNDSVHYLKEKLDARKEAQISLINYRKGAQPFMNLLTMIPITGEDDIEIKYYVGFQVDLVEKPTSVEAKGVNGMYVVDYSQGALPKYEWKPPEGLRGEATHAVSRDEVGTVLNAMKTSPGSDAIRGHWDKILLENTDDVIHVISLKGLFLYLSPSCRRVLEYDESELTGTALSSVCHPSDIVPVTRELKDTAPGSPISIVFRIRRKKSGYTWFESHGAVHVEQGKGRKFIISVGRERPVYVLGRGDLEAAGGIGDSEIWCKLSTSGMFLFISANVRHLLDRQPEELVGTSMQQLMRSESKTEFGRVLEKARIGKTVSYKHEVLNKRGLNLQAQTTLHPGDASEGSKPTFLVAQTRLIKQSSRSSAPSVVSQNSVKPMISLGKNDRLELNTTLNGLSGDPSMGFSQRNADGDISMRSPVSFRDVPTEAGSAGLPIGSQDRALASADNIFDELKATRCTSWQFELRQMEKSNRMLADELASLLSNKKKRKRRKGGGKSQQDCANCHTRVTPEWRRGPSGERDLCNSCGLRWAKSTNRVSLHTSQQGSKMPQKASSPLHTTTETSSKPKSSLTGSSSTLDSLYSTIPPSSAEVGVLAKLGDRMTMESMPMHEPSVRFMEGGERGITNIESMDDGGDT</sequence>
<dbReference type="PROSITE" id="PS50114">
    <property type="entry name" value="GATA_ZN_FINGER_2"/>
    <property type="match status" value="1"/>
</dbReference>
<keyword evidence="7 15" id="KW-0863">Zinc-finger</keyword>
<feature type="domain" description="GATA-type" evidence="18">
    <location>
        <begin position="902"/>
        <end position="935"/>
    </location>
</feature>
<feature type="region of interest" description="Disordered" evidence="16">
    <location>
        <begin position="294"/>
        <end position="315"/>
    </location>
</feature>
<evidence type="ECO:0000256" key="16">
    <source>
        <dbReference type="SAM" id="MobiDB-lite"/>
    </source>
</evidence>
<dbReference type="Gene3D" id="3.30.450.20">
    <property type="entry name" value="PAS domain"/>
    <property type="match status" value="3"/>
</dbReference>
<dbReference type="GO" id="GO:0006355">
    <property type="term" value="P:regulation of DNA-templated transcription"/>
    <property type="evidence" value="ECO:0007669"/>
    <property type="project" value="InterPro"/>
</dbReference>
<dbReference type="SMART" id="SM00091">
    <property type="entry name" value="PAS"/>
    <property type="match status" value="3"/>
</dbReference>
<feature type="region of interest" description="Disordered" evidence="16">
    <location>
        <begin position="944"/>
        <end position="983"/>
    </location>
</feature>
<feature type="region of interest" description="Disordered" evidence="16">
    <location>
        <begin position="20"/>
        <end position="60"/>
    </location>
</feature>
<feature type="domain" description="PAS" evidence="17">
    <location>
        <begin position="670"/>
        <end position="722"/>
    </location>
</feature>
<evidence type="ECO:0000256" key="6">
    <source>
        <dbReference type="ARBA" id="ARBA00022737"/>
    </source>
</evidence>
<dbReference type="InterPro" id="IPR035965">
    <property type="entry name" value="PAS-like_dom_sf"/>
</dbReference>
<keyword evidence="5" id="KW-0479">Metal-binding</keyword>
<evidence type="ECO:0000256" key="4">
    <source>
        <dbReference type="ARBA" id="ARBA00022643"/>
    </source>
</evidence>
<keyword evidence="8" id="KW-0862">Zinc</keyword>
<evidence type="ECO:0000256" key="14">
    <source>
        <dbReference type="ARBA" id="ARBA00023170"/>
    </source>
</evidence>
<dbReference type="PANTHER" id="PTHR47429">
    <property type="entry name" value="PROTEIN TWIN LOV 1"/>
    <property type="match status" value="1"/>
</dbReference>
<evidence type="ECO:0000256" key="8">
    <source>
        <dbReference type="ARBA" id="ARBA00022833"/>
    </source>
</evidence>
<proteinExistence type="predicted"/>
<dbReference type="OrthoDB" id="447251at2759"/>
<dbReference type="Pfam" id="PF08447">
    <property type="entry name" value="PAS_3"/>
    <property type="match status" value="1"/>
</dbReference>
<evidence type="ECO:0000256" key="13">
    <source>
        <dbReference type="ARBA" id="ARBA00023163"/>
    </source>
</evidence>
<protein>
    <recommendedName>
        <fullName evidence="21">LOV domain-containing protein</fullName>
    </recommendedName>
</protein>
<dbReference type="SUPFAM" id="SSF57716">
    <property type="entry name" value="Glucocorticoid receptor-like (DNA-binding domain)"/>
    <property type="match status" value="1"/>
</dbReference>
<keyword evidence="10" id="KW-0805">Transcription regulation</keyword>
<keyword evidence="13" id="KW-0804">Transcription</keyword>
<dbReference type="PROSITE" id="PS00344">
    <property type="entry name" value="GATA_ZN_FINGER_1"/>
    <property type="match status" value="1"/>
</dbReference>
<dbReference type="SMART" id="SM00401">
    <property type="entry name" value="ZnF_GATA"/>
    <property type="match status" value="1"/>
</dbReference>
<dbReference type="GO" id="GO:0043565">
    <property type="term" value="F:sequence-specific DNA binding"/>
    <property type="evidence" value="ECO:0007669"/>
    <property type="project" value="InterPro"/>
</dbReference>
<evidence type="ECO:0008006" key="21">
    <source>
        <dbReference type="Google" id="ProtNLM"/>
    </source>
</evidence>
<dbReference type="CDD" id="cd00130">
    <property type="entry name" value="PAS"/>
    <property type="match status" value="3"/>
</dbReference>
<feature type="compositionally biased region" description="Polar residues" evidence="16">
    <location>
        <begin position="294"/>
        <end position="305"/>
    </location>
</feature>
<keyword evidence="9" id="KW-0157">Chromophore</keyword>
<dbReference type="SUPFAM" id="SSF55785">
    <property type="entry name" value="PYP-like sensor domain (PAS domain)"/>
    <property type="match status" value="3"/>
</dbReference>
<feature type="region of interest" description="Disordered" evidence="16">
    <location>
        <begin position="1017"/>
        <end position="1042"/>
    </location>
</feature>
<dbReference type="InterPro" id="IPR013655">
    <property type="entry name" value="PAS_fold_3"/>
</dbReference>
<dbReference type="GO" id="GO:0009881">
    <property type="term" value="F:photoreceptor activity"/>
    <property type="evidence" value="ECO:0007669"/>
    <property type="project" value="UniProtKB-KW"/>
</dbReference>
<feature type="compositionally biased region" description="Basic residues" evidence="16">
    <location>
        <begin position="891"/>
        <end position="901"/>
    </location>
</feature>
<keyword evidence="11" id="KW-0238">DNA-binding</keyword>
<dbReference type="PANTHER" id="PTHR47429:SF7">
    <property type="entry name" value="GATA-FACTOR"/>
    <property type="match status" value="1"/>
</dbReference>
<evidence type="ECO:0000256" key="11">
    <source>
        <dbReference type="ARBA" id="ARBA00023125"/>
    </source>
</evidence>
<feature type="compositionally biased region" description="Polar residues" evidence="16">
    <location>
        <begin position="944"/>
        <end position="964"/>
    </location>
</feature>
<dbReference type="PROSITE" id="PS50112">
    <property type="entry name" value="PAS"/>
    <property type="match status" value="3"/>
</dbReference>
<dbReference type="Pfam" id="PF13426">
    <property type="entry name" value="PAS_9"/>
    <property type="match status" value="1"/>
</dbReference>
<evidence type="ECO:0000256" key="9">
    <source>
        <dbReference type="ARBA" id="ARBA00022991"/>
    </source>
</evidence>
<dbReference type="GO" id="GO:0008270">
    <property type="term" value="F:zinc ion binding"/>
    <property type="evidence" value="ECO:0007669"/>
    <property type="project" value="UniProtKB-KW"/>
</dbReference>
<keyword evidence="6" id="KW-0677">Repeat</keyword>
<feature type="compositionally biased region" description="Low complexity" evidence="16">
    <location>
        <begin position="35"/>
        <end position="48"/>
    </location>
</feature>
<dbReference type="FunFam" id="3.30.450.20:FF:000063">
    <property type="entry name" value="White collar 1 protein"/>
    <property type="match status" value="1"/>
</dbReference>